<protein>
    <recommendedName>
        <fullName evidence="2">DUF4139 domain-containing protein</fullName>
    </recommendedName>
</protein>
<accession>A0A3B1D6M8</accession>
<evidence type="ECO:0008006" key="2">
    <source>
        <dbReference type="Google" id="ProtNLM"/>
    </source>
</evidence>
<dbReference type="AlphaFoldDB" id="A0A3B1D6M8"/>
<name>A0A3B1D6M8_9ZZZZ</name>
<organism evidence="1">
    <name type="scientific">hydrothermal vent metagenome</name>
    <dbReference type="NCBI Taxonomy" id="652676"/>
    <lineage>
        <taxon>unclassified sequences</taxon>
        <taxon>metagenomes</taxon>
        <taxon>ecological metagenomes</taxon>
    </lineage>
</organism>
<proteinExistence type="predicted"/>
<evidence type="ECO:0000313" key="1">
    <source>
        <dbReference type="EMBL" id="VAX38546.1"/>
    </source>
</evidence>
<sequence length="514" mass="58158">FVHHEGEVKTDANGNVHLDYLPSPVLGTFWSYSADKKVKLKSVTAGKQRVQMKRTALTLINLLKANMGKDVIIQEQTNISNNPVIRYEATLLSIPTQSAEEITATSHFGSGPHTSVQGGLILLKTKEGTRVVSINKILKVIFVNKIQPQFQYEEIRTRLRLNLDWGNRKPSIKAKIGMVYLQKGIRWIPHYRLTLNEDGTVKVQLQATLINELTDLNKAKVHLLTGVPQIHFQSMTDPIAMQQQATQLSGLFRQRGTGNLLNNAIMTQRTITRQRNLPPSAQPIHSPNDNKNQEMFTFTIHDITLAKGERMVVPVGEWTMKYEYIYKLHLTTMPSSRGEAGSLSKVIQTVRITNTSNVPLTTAPALIKSKKGILGQGMMTYAAPRGSVDLTITTAVNVPARHRENEIRRLERSFIYNEYYYTRISLKGEITLTNFNKKSIRLKVVRTTMGKADSVGEEGTIIQPAVWTSWSSPKVINIQSHIHWEKKLKSGESIKLPYEWHYFIVGSRVEKNKR</sequence>
<reference evidence="1" key="1">
    <citation type="submission" date="2018-06" db="EMBL/GenBank/DDBJ databases">
        <authorList>
            <person name="Zhirakovskaya E."/>
        </authorList>
    </citation>
    <scope>NUCLEOTIDE SEQUENCE</scope>
</reference>
<feature type="non-terminal residue" evidence="1">
    <location>
        <position position="1"/>
    </location>
</feature>
<dbReference type="EMBL" id="UOGL01000220">
    <property type="protein sequence ID" value="VAX38546.1"/>
    <property type="molecule type" value="Genomic_DNA"/>
</dbReference>
<gene>
    <name evidence="1" type="ORF">MNBD_PLANCTO02-3337</name>
</gene>